<dbReference type="CDD" id="cd00082">
    <property type="entry name" value="HisKA"/>
    <property type="match status" value="1"/>
</dbReference>
<name>A0A252F4S7_9FIRM</name>
<dbReference type="PROSITE" id="PS50109">
    <property type="entry name" value="HIS_KIN"/>
    <property type="match status" value="1"/>
</dbReference>
<evidence type="ECO:0000259" key="17">
    <source>
        <dbReference type="PROSITE" id="PS50885"/>
    </source>
</evidence>
<dbReference type="FunFam" id="1.10.287.130:FF:000001">
    <property type="entry name" value="Two-component sensor histidine kinase"/>
    <property type="match status" value="1"/>
</dbReference>
<feature type="domain" description="Histidine kinase" evidence="16">
    <location>
        <begin position="282"/>
        <end position="499"/>
    </location>
</feature>
<dbReference type="Gene3D" id="3.30.565.10">
    <property type="entry name" value="Histidine kinase-like ATPase, C-terminal domain"/>
    <property type="match status" value="1"/>
</dbReference>
<dbReference type="EC" id="2.7.13.3" evidence="3"/>
<evidence type="ECO:0000256" key="6">
    <source>
        <dbReference type="ARBA" id="ARBA00022679"/>
    </source>
</evidence>
<keyword evidence="13 15" id="KW-0472">Membrane</keyword>
<dbReference type="InterPro" id="IPR036097">
    <property type="entry name" value="HisK_dim/P_sf"/>
</dbReference>
<evidence type="ECO:0000256" key="10">
    <source>
        <dbReference type="ARBA" id="ARBA00022840"/>
    </source>
</evidence>
<dbReference type="Pfam" id="PF02518">
    <property type="entry name" value="HATPase_c"/>
    <property type="match status" value="1"/>
</dbReference>
<evidence type="ECO:0000256" key="5">
    <source>
        <dbReference type="ARBA" id="ARBA00022553"/>
    </source>
</evidence>
<keyword evidence="14" id="KW-0175">Coiled coil</keyword>
<dbReference type="InterPro" id="IPR003594">
    <property type="entry name" value="HATPase_dom"/>
</dbReference>
<dbReference type="Pfam" id="PF00672">
    <property type="entry name" value="HAMP"/>
    <property type="match status" value="1"/>
</dbReference>
<dbReference type="RefSeq" id="WP_087019692.1">
    <property type="nucleotide sequence ID" value="NZ_CP178353.1"/>
</dbReference>
<keyword evidence="6" id="KW-0808">Transferase</keyword>
<evidence type="ECO:0000256" key="2">
    <source>
        <dbReference type="ARBA" id="ARBA00004651"/>
    </source>
</evidence>
<dbReference type="PROSITE" id="PS50885">
    <property type="entry name" value="HAMP"/>
    <property type="match status" value="1"/>
</dbReference>
<dbReference type="InterPro" id="IPR003661">
    <property type="entry name" value="HisK_dim/P_dom"/>
</dbReference>
<keyword evidence="10" id="KW-0067">ATP-binding</keyword>
<feature type="coiled-coil region" evidence="14">
    <location>
        <begin position="241"/>
        <end position="275"/>
    </location>
</feature>
<evidence type="ECO:0000256" key="8">
    <source>
        <dbReference type="ARBA" id="ARBA00022741"/>
    </source>
</evidence>
<organism evidence="18 19">
    <name type="scientific">Butyricicoccus porcorum</name>
    <dbReference type="NCBI Taxonomy" id="1945634"/>
    <lineage>
        <taxon>Bacteria</taxon>
        <taxon>Bacillati</taxon>
        <taxon>Bacillota</taxon>
        <taxon>Clostridia</taxon>
        <taxon>Eubacteriales</taxon>
        <taxon>Butyricicoccaceae</taxon>
        <taxon>Butyricicoccus</taxon>
    </lineage>
</organism>
<keyword evidence="5" id="KW-0597">Phosphoprotein</keyword>
<evidence type="ECO:0000256" key="11">
    <source>
        <dbReference type="ARBA" id="ARBA00022989"/>
    </source>
</evidence>
<dbReference type="InterPro" id="IPR050398">
    <property type="entry name" value="HssS/ArlS-like"/>
</dbReference>
<evidence type="ECO:0000256" key="9">
    <source>
        <dbReference type="ARBA" id="ARBA00022777"/>
    </source>
</evidence>
<keyword evidence="11 15" id="KW-1133">Transmembrane helix</keyword>
<accession>A0A252F4S7</accession>
<dbReference type="InterPro" id="IPR005467">
    <property type="entry name" value="His_kinase_dom"/>
</dbReference>
<dbReference type="GO" id="GO:0005886">
    <property type="term" value="C:plasma membrane"/>
    <property type="evidence" value="ECO:0007669"/>
    <property type="project" value="UniProtKB-SubCell"/>
</dbReference>
<feature type="domain" description="HAMP" evidence="17">
    <location>
        <begin position="201"/>
        <end position="253"/>
    </location>
</feature>
<dbReference type="PRINTS" id="PR00344">
    <property type="entry name" value="BCTRLSENSOR"/>
</dbReference>
<feature type="transmembrane region" description="Helical" evidence="15">
    <location>
        <begin position="21"/>
        <end position="44"/>
    </location>
</feature>
<evidence type="ECO:0000256" key="13">
    <source>
        <dbReference type="ARBA" id="ARBA00023136"/>
    </source>
</evidence>
<dbReference type="Proteomes" id="UP000194903">
    <property type="component" value="Unassembled WGS sequence"/>
</dbReference>
<dbReference type="Gene3D" id="1.10.287.130">
    <property type="match status" value="1"/>
</dbReference>
<dbReference type="GO" id="GO:0005524">
    <property type="term" value="F:ATP binding"/>
    <property type="evidence" value="ECO:0007669"/>
    <property type="project" value="UniProtKB-KW"/>
</dbReference>
<dbReference type="OrthoDB" id="9762826at2"/>
<evidence type="ECO:0000256" key="3">
    <source>
        <dbReference type="ARBA" id="ARBA00012438"/>
    </source>
</evidence>
<evidence type="ECO:0000256" key="1">
    <source>
        <dbReference type="ARBA" id="ARBA00000085"/>
    </source>
</evidence>
<dbReference type="SUPFAM" id="SSF158472">
    <property type="entry name" value="HAMP domain-like"/>
    <property type="match status" value="1"/>
</dbReference>
<comment type="caution">
    <text evidence="18">The sequence shown here is derived from an EMBL/GenBank/DDBJ whole genome shotgun (WGS) entry which is preliminary data.</text>
</comment>
<keyword evidence="4" id="KW-1003">Cell membrane</keyword>
<evidence type="ECO:0000256" key="7">
    <source>
        <dbReference type="ARBA" id="ARBA00022692"/>
    </source>
</evidence>
<dbReference type="InterPro" id="IPR036890">
    <property type="entry name" value="HATPase_C_sf"/>
</dbReference>
<dbReference type="InterPro" id="IPR004358">
    <property type="entry name" value="Sig_transdc_His_kin-like_C"/>
</dbReference>
<dbReference type="Pfam" id="PF00512">
    <property type="entry name" value="HisKA"/>
    <property type="match status" value="1"/>
</dbReference>
<evidence type="ECO:0000259" key="16">
    <source>
        <dbReference type="PROSITE" id="PS50109"/>
    </source>
</evidence>
<evidence type="ECO:0000256" key="4">
    <source>
        <dbReference type="ARBA" id="ARBA00022475"/>
    </source>
</evidence>
<evidence type="ECO:0000313" key="18">
    <source>
        <dbReference type="EMBL" id="OUM20776.1"/>
    </source>
</evidence>
<comment type="subcellular location">
    <subcellularLocation>
        <location evidence="2">Cell membrane</location>
        <topology evidence="2">Multi-pass membrane protein</topology>
    </subcellularLocation>
</comment>
<keyword evidence="12" id="KW-0902">Two-component regulatory system</keyword>
<proteinExistence type="predicted"/>
<gene>
    <name evidence="18" type="ORF">CBW42_08100</name>
</gene>
<dbReference type="SMART" id="SM00388">
    <property type="entry name" value="HisKA"/>
    <property type="match status" value="1"/>
</dbReference>
<evidence type="ECO:0000313" key="19">
    <source>
        <dbReference type="Proteomes" id="UP000194903"/>
    </source>
</evidence>
<dbReference type="PANTHER" id="PTHR45528">
    <property type="entry name" value="SENSOR HISTIDINE KINASE CPXA"/>
    <property type="match status" value="1"/>
</dbReference>
<sequence>MNARPKRRGRQSLRFRFFSAVAFAAAVFIGVMLVLNVLFFHSFYLLQKKNSLVHAYNSINEQYNGDISILQDNLKQMENNNNIRISILNNYGTYIYDTIFAHDRSTAFLDSMMQNPFGEMLYVYDSRELERKGYTFSTLNDADGSTAYVALIGILRTGDTILLRVPTAALRENQSVNFIFLMISGLLALLACLIAGFFIGGHFTRPVIQMTEVANSVARLDFSKKYTGTDPDELGELGQSINQMSEYLESAIRDMQQMNEQLHKEIEEKQRIDDMRKEFIINVSHDLKTPIALIQGYAEGLRVGINESEEDKNYYCDIIIDEAKRMNHLVRQLLDLSRLELGNTVPNKTDFDAYELAEAVAGKTQVMWQEKHLHVDLSGVGAQVLHADYDMMERALLNYMTNAIDHTPEGGQIHISTSEDTRHIVMSVRNQGCQLAQEEMDKIWDKFYKLDKSRTRVSGGGSGIGLSIVRAILTAHAGGCGVRNTEDGVEFYLSLPKETE</sequence>
<feature type="transmembrane region" description="Helical" evidence="15">
    <location>
        <begin position="178"/>
        <end position="200"/>
    </location>
</feature>
<keyword evidence="7 15" id="KW-0812">Transmembrane</keyword>
<dbReference type="SUPFAM" id="SSF47384">
    <property type="entry name" value="Homodimeric domain of signal transducing histidine kinase"/>
    <property type="match status" value="1"/>
</dbReference>
<comment type="catalytic activity">
    <reaction evidence="1">
        <text>ATP + protein L-histidine = ADP + protein N-phospho-L-histidine.</text>
        <dbReference type="EC" id="2.7.13.3"/>
    </reaction>
</comment>
<keyword evidence="9" id="KW-0418">Kinase</keyword>
<dbReference type="Gene3D" id="6.10.340.10">
    <property type="match status" value="1"/>
</dbReference>
<dbReference type="SMART" id="SM00387">
    <property type="entry name" value="HATPase_c"/>
    <property type="match status" value="1"/>
</dbReference>
<keyword evidence="8" id="KW-0547">Nucleotide-binding</keyword>
<dbReference type="EMBL" id="NHOC01000005">
    <property type="protein sequence ID" value="OUM20776.1"/>
    <property type="molecule type" value="Genomic_DNA"/>
</dbReference>
<dbReference type="SMART" id="SM00304">
    <property type="entry name" value="HAMP"/>
    <property type="match status" value="1"/>
</dbReference>
<dbReference type="GO" id="GO:0000155">
    <property type="term" value="F:phosphorelay sensor kinase activity"/>
    <property type="evidence" value="ECO:0007669"/>
    <property type="project" value="InterPro"/>
</dbReference>
<dbReference type="CDD" id="cd06225">
    <property type="entry name" value="HAMP"/>
    <property type="match status" value="1"/>
</dbReference>
<evidence type="ECO:0000256" key="14">
    <source>
        <dbReference type="SAM" id="Coils"/>
    </source>
</evidence>
<dbReference type="PANTHER" id="PTHR45528:SF1">
    <property type="entry name" value="SENSOR HISTIDINE KINASE CPXA"/>
    <property type="match status" value="1"/>
</dbReference>
<keyword evidence="19" id="KW-1185">Reference proteome</keyword>
<evidence type="ECO:0000256" key="15">
    <source>
        <dbReference type="SAM" id="Phobius"/>
    </source>
</evidence>
<dbReference type="InterPro" id="IPR003660">
    <property type="entry name" value="HAMP_dom"/>
</dbReference>
<dbReference type="AlphaFoldDB" id="A0A252F4S7"/>
<protein>
    <recommendedName>
        <fullName evidence="3">histidine kinase</fullName>
        <ecNumber evidence="3">2.7.13.3</ecNumber>
    </recommendedName>
</protein>
<dbReference type="SUPFAM" id="SSF55874">
    <property type="entry name" value="ATPase domain of HSP90 chaperone/DNA topoisomerase II/histidine kinase"/>
    <property type="match status" value="1"/>
</dbReference>
<evidence type="ECO:0000256" key="12">
    <source>
        <dbReference type="ARBA" id="ARBA00023012"/>
    </source>
</evidence>
<reference evidence="18 19" key="1">
    <citation type="submission" date="2017-05" db="EMBL/GenBank/DDBJ databases">
        <title>Butyricicoccus porcorum sp. nov. a butyrate-producing bacterium from the swine intestinal tract.</title>
        <authorList>
            <person name="Trachsel J."/>
            <person name="Humphrey S."/>
            <person name="Allen H.K."/>
        </authorList>
    </citation>
    <scope>NUCLEOTIDE SEQUENCE [LARGE SCALE GENOMIC DNA]</scope>
    <source>
        <strain evidence="18">BB10</strain>
    </source>
</reference>